<keyword evidence="2" id="KW-1185">Reference proteome</keyword>
<evidence type="ECO:0000313" key="1">
    <source>
        <dbReference type="EMBL" id="KAG8573504.1"/>
    </source>
</evidence>
<dbReference type="Proteomes" id="UP000824782">
    <property type="component" value="Unassembled WGS sequence"/>
</dbReference>
<reference evidence="1" key="1">
    <citation type="thesis" date="2020" institute="ProQuest LLC" country="789 East Eisenhower Parkway, Ann Arbor, MI, USA">
        <title>Comparative Genomics and Chromosome Evolution.</title>
        <authorList>
            <person name="Mudd A.B."/>
        </authorList>
    </citation>
    <scope>NUCLEOTIDE SEQUENCE</scope>
    <source>
        <strain evidence="1">237g6f4</strain>
        <tissue evidence="1">Blood</tissue>
    </source>
</reference>
<gene>
    <name evidence="1" type="ORF">GDO81_012434</name>
</gene>
<dbReference type="EMBL" id="WNYA01000005">
    <property type="protein sequence ID" value="KAG8573504.1"/>
    <property type="molecule type" value="Genomic_DNA"/>
</dbReference>
<proteinExistence type="predicted"/>
<accession>A0AAV7BLV1</accession>
<dbReference type="AlphaFoldDB" id="A0AAV7BLV1"/>
<protein>
    <submittedName>
        <fullName evidence="1">Uncharacterized protein</fullName>
    </submittedName>
</protein>
<organism evidence="1 2">
    <name type="scientific">Engystomops pustulosus</name>
    <name type="common">Tungara frog</name>
    <name type="synonym">Physalaemus pustulosus</name>
    <dbReference type="NCBI Taxonomy" id="76066"/>
    <lineage>
        <taxon>Eukaryota</taxon>
        <taxon>Metazoa</taxon>
        <taxon>Chordata</taxon>
        <taxon>Craniata</taxon>
        <taxon>Vertebrata</taxon>
        <taxon>Euteleostomi</taxon>
        <taxon>Amphibia</taxon>
        <taxon>Batrachia</taxon>
        <taxon>Anura</taxon>
        <taxon>Neobatrachia</taxon>
        <taxon>Hyloidea</taxon>
        <taxon>Leptodactylidae</taxon>
        <taxon>Leiuperinae</taxon>
        <taxon>Engystomops</taxon>
    </lineage>
</organism>
<evidence type="ECO:0000313" key="2">
    <source>
        <dbReference type="Proteomes" id="UP000824782"/>
    </source>
</evidence>
<sequence length="80" mass="9643">MNSIAKQGPLTMYETIRQKVKMYQKLKANHQVRFGDQPKIWSERCNLQEQKAIQLYAMVLVQHRSKKEDGLERSHWEHIY</sequence>
<comment type="caution">
    <text evidence="1">The sequence shown here is derived from an EMBL/GenBank/DDBJ whole genome shotgun (WGS) entry which is preliminary data.</text>
</comment>
<name>A0AAV7BLV1_ENGPU</name>